<dbReference type="EMBL" id="JAHEPS010000008">
    <property type="protein sequence ID" value="MBT1446157.1"/>
    <property type="molecule type" value="Genomic_DNA"/>
</dbReference>
<evidence type="ECO:0000256" key="4">
    <source>
        <dbReference type="SAM" id="MobiDB-lite"/>
    </source>
</evidence>
<dbReference type="Pfam" id="PF04220">
    <property type="entry name" value="YihI"/>
    <property type="match status" value="1"/>
</dbReference>
<comment type="caution">
    <text evidence="5">The sequence shown here is derived from an EMBL/GenBank/DDBJ whole genome shotgun (WGS) entry which is preliminary data.</text>
</comment>
<sequence>MTRIKKSRKAPSSAPQQAPRTPKSERVSSTKKRDTGNKSGSRQNPGKDKQGSSGQKANKDPRHGSKKPIALQLAPQAKTEPKVAKPKQPKLSDEQLLLQLEEDPRLNQLLDRLEEGRVLGAEDQRWLDEQLATIEALMDKLGISDFDEADVDYDDDDEEALLKKFESGADVLKQYQDKD</sequence>
<proteinExistence type="inferred from homology"/>
<reference evidence="5 6" key="1">
    <citation type="submission" date="2021-05" db="EMBL/GenBank/DDBJ databases">
        <title>Shewanella sp. JM162201.</title>
        <authorList>
            <person name="Xu S."/>
            <person name="Li A."/>
        </authorList>
    </citation>
    <scope>NUCLEOTIDE SEQUENCE [LARGE SCALE GENOMIC DNA]</scope>
    <source>
        <strain evidence="5 6">JM162201</strain>
    </source>
</reference>
<dbReference type="Proteomes" id="UP001195903">
    <property type="component" value="Unassembled WGS sequence"/>
</dbReference>
<keyword evidence="1 3" id="KW-0343">GTPase activation</keyword>
<dbReference type="RefSeq" id="WP_214508353.1">
    <property type="nucleotide sequence ID" value="NZ_JAHEPS010000008.1"/>
</dbReference>
<gene>
    <name evidence="3 5" type="primary">yihI</name>
    <name evidence="5" type="ORF">KJI95_16795</name>
</gene>
<dbReference type="HAMAP" id="MF_01058">
    <property type="entry name" value="GAP_YihI"/>
    <property type="match status" value="1"/>
</dbReference>
<name>A0ABS5V6V3_9GAMM</name>
<comment type="subunit">
    <text evidence="3">Interacts with Der.</text>
</comment>
<comment type="similarity">
    <text evidence="3">Belongs to the YihI family.</text>
</comment>
<comment type="function">
    <text evidence="3">A GTPase-activating protein (GAP) that modifies Der/EngA GTPase function. May play a role in ribosome biogenesis.</text>
</comment>
<evidence type="ECO:0000256" key="3">
    <source>
        <dbReference type="HAMAP-Rule" id="MF_01058"/>
    </source>
</evidence>
<dbReference type="InterPro" id="IPR007336">
    <property type="entry name" value="YihI"/>
</dbReference>
<feature type="region of interest" description="Disordered" evidence="4">
    <location>
        <begin position="1"/>
        <end position="94"/>
    </location>
</feature>
<keyword evidence="2 3" id="KW-0690">Ribosome biogenesis</keyword>
<evidence type="ECO:0000313" key="6">
    <source>
        <dbReference type="Proteomes" id="UP001195903"/>
    </source>
</evidence>
<organism evidence="5 6">
    <name type="scientific">Shewanella jiangmenensis</name>
    <dbReference type="NCBI Taxonomy" id="2837387"/>
    <lineage>
        <taxon>Bacteria</taxon>
        <taxon>Pseudomonadati</taxon>
        <taxon>Pseudomonadota</taxon>
        <taxon>Gammaproteobacteria</taxon>
        <taxon>Alteromonadales</taxon>
        <taxon>Shewanellaceae</taxon>
        <taxon>Shewanella</taxon>
    </lineage>
</organism>
<evidence type="ECO:0000256" key="1">
    <source>
        <dbReference type="ARBA" id="ARBA00022468"/>
    </source>
</evidence>
<protein>
    <recommendedName>
        <fullName evidence="3">Der GTPase-activating protein YihI</fullName>
    </recommendedName>
</protein>
<keyword evidence="6" id="KW-1185">Reference proteome</keyword>
<evidence type="ECO:0000313" key="5">
    <source>
        <dbReference type="EMBL" id="MBT1446157.1"/>
    </source>
</evidence>
<feature type="compositionally biased region" description="Basic and acidic residues" evidence="4">
    <location>
        <begin position="22"/>
        <end position="36"/>
    </location>
</feature>
<dbReference type="NCBIfam" id="NF003560">
    <property type="entry name" value="PRK05244.1-1"/>
    <property type="match status" value="1"/>
</dbReference>
<evidence type="ECO:0000256" key="2">
    <source>
        <dbReference type="ARBA" id="ARBA00022517"/>
    </source>
</evidence>
<accession>A0ABS5V6V3</accession>